<dbReference type="AlphaFoldDB" id="A0AA36GNK1"/>
<gene>
    <name evidence="2" type="ORF">CYNAS_LOCUS7394</name>
</gene>
<dbReference type="Gene3D" id="3.40.33.10">
    <property type="entry name" value="CAP"/>
    <property type="match status" value="1"/>
</dbReference>
<accession>A0AA36GNK1</accession>
<proteinExistence type="predicted"/>
<name>A0AA36GNK1_CYLNA</name>
<comment type="caution">
    <text evidence="2">The sequence shown here is derived from an EMBL/GenBank/DDBJ whole genome shotgun (WGS) entry which is preliminary data.</text>
</comment>
<protein>
    <recommendedName>
        <fullName evidence="4">SCP domain-containing protein</fullName>
    </recommendedName>
</protein>
<feature type="signal peptide" evidence="1">
    <location>
        <begin position="1"/>
        <end position="19"/>
    </location>
</feature>
<dbReference type="InterPro" id="IPR035940">
    <property type="entry name" value="CAP_sf"/>
</dbReference>
<organism evidence="2 3">
    <name type="scientific">Cylicocyclus nassatus</name>
    <name type="common">Nematode worm</name>
    <dbReference type="NCBI Taxonomy" id="53992"/>
    <lineage>
        <taxon>Eukaryota</taxon>
        <taxon>Metazoa</taxon>
        <taxon>Ecdysozoa</taxon>
        <taxon>Nematoda</taxon>
        <taxon>Chromadorea</taxon>
        <taxon>Rhabditida</taxon>
        <taxon>Rhabditina</taxon>
        <taxon>Rhabditomorpha</taxon>
        <taxon>Strongyloidea</taxon>
        <taxon>Strongylidae</taxon>
        <taxon>Cylicocyclus</taxon>
    </lineage>
</organism>
<dbReference type="SUPFAM" id="SSF55797">
    <property type="entry name" value="PR-1-like"/>
    <property type="match status" value="1"/>
</dbReference>
<feature type="chain" id="PRO_5041407344" description="SCP domain-containing protein" evidence="1">
    <location>
        <begin position="20"/>
        <end position="251"/>
    </location>
</feature>
<keyword evidence="1" id="KW-0732">Signal</keyword>
<keyword evidence="3" id="KW-1185">Reference proteome</keyword>
<evidence type="ECO:0000313" key="3">
    <source>
        <dbReference type="Proteomes" id="UP001176961"/>
    </source>
</evidence>
<sequence>MQHIFEWLLLLSSCILVNSQCNLNDPYGKLLLELHNRIRQGIARGKAMIDGETIAFGGNGTRNLFAMSYDCVLVGLAYAVIADCRINKEIKMALDLAVNAAMIRTGTTKAHVRQAYVYAFEDWLGTASLPLRDAMYTDEAIEPFANMIYHKSLRMGCAHQICGRSNNKLAIACAYSKKPQLAEPLYNTQSRPKWGCTKRTCKAVVSDSICNSNTGLCATDAKSIDGNFNNTTHPKQQHERFKMMQDTKNYA</sequence>
<evidence type="ECO:0008006" key="4">
    <source>
        <dbReference type="Google" id="ProtNLM"/>
    </source>
</evidence>
<evidence type="ECO:0000313" key="2">
    <source>
        <dbReference type="EMBL" id="CAJ0595411.1"/>
    </source>
</evidence>
<reference evidence="2" key="1">
    <citation type="submission" date="2023-07" db="EMBL/GenBank/DDBJ databases">
        <authorList>
            <consortium name="CYATHOMIX"/>
        </authorList>
    </citation>
    <scope>NUCLEOTIDE SEQUENCE</scope>
    <source>
        <strain evidence="2">N/A</strain>
    </source>
</reference>
<dbReference type="Proteomes" id="UP001176961">
    <property type="component" value="Unassembled WGS sequence"/>
</dbReference>
<evidence type="ECO:0000256" key="1">
    <source>
        <dbReference type="SAM" id="SignalP"/>
    </source>
</evidence>
<dbReference type="EMBL" id="CATQJL010000112">
    <property type="protein sequence ID" value="CAJ0595411.1"/>
    <property type="molecule type" value="Genomic_DNA"/>
</dbReference>